<dbReference type="PANTHER" id="PTHR30153:SF2">
    <property type="entry name" value="REPLICATIVE DNA HELICASE"/>
    <property type="match status" value="1"/>
</dbReference>
<evidence type="ECO:0000256" key="9">
    <source>
        <dbReference type="ARBA" id="ARBA00023235"/>
    </source>
</evidence>
<dbReference type="SUPFAM" id="SSF52540">
    <property type="entry name" value="P-loop containing nucleoside triphosphate hydrolases"/>
    <property type="match status" value="1"/>
</dbReference>
<dbReference type="GO" id="GO:0003677">
    <property type="term" value="F:DNA binding"/>
    <property type="evidence" value="ECO:0007669"/>
    <property type="project" value="UniProtKB-UniRule"/>
</dbReference>
<dbReference type="InterPro" id="IPR007693">
    <property type="entry name" value="DNA_helicase_DnaB-like_N"/>
</dbReference>
<dbReference type="NCBIfam" id="NF004384">
    <property type="entry name" value="PRK05748.1"/>
    <property type="match status" value="1"/>
</dbReference>
<dbReference type="PANTHER" id="PTHR30153">
    <property type="entry name" value="REPLICATIVE DNA HELICASE DNAB"/>
    <property type="match status" value="1"/>
</dbReference>
<dbReference type="NCBIfam" id="TIGR00665">
    <property type="entry name" value="DnaB"/>
    <property type="match status" value="1"/>
</dbReference>
<feature type="domain" description="SF4 helicase" evidence="13">
    <location>
        <begin position="178"/>
        <end position="444"/>
    </location>
</feature>
<evidence type="ECO:0000313" key="14">
    <source>
        <dbReference type="EMBL" id="AKM82059.1"/>
    </source>
</evidence>
<dbReference type="AlphaFoldDB" id="A0A0G4B2G6"/>
<dbReference type="InterPro" id="IPR007694">
    <property type="entry name" value="DNA_helicase_DnaB-like_C"/>
</dbReference>
<evidence type="ECO:0000256" key="4">
    <source>
        <dbReference type="ARBA" id="ARBA00022741"/>
    </source>
</evidence>
<dbReference type="GO" id="GO:0006269">
    <property type="term" value="P:DNA replication, synthesis of primer"/>
    <property type="evidence" value="ECO:0007669"/>
    <property type="project" value="UniProtKB-UniRule"/>
</dbReference>
<dbReference type="GO" id="GO:0005829">
    <property type="term" value="C:cytosol"/>
    <property type="evidence" value="ECO:0007669"/>
    <property type="project" value="TreeGrafter"/>
</dbReference>
<dbReference type="InterPro" id="IPR007692">
    <property type="entry name" value="DNA_helicase_DnaB"/>
</dbReference>
<protein>
    <recommendedName>
        <fullName evidence="11 12">Replicative DNA helicase</fullName>
        <ecNumber evidence="11 12">5.6.2.3</ecNumber>
    </recommendedName>
</protein>
<keyword evidence="4 12" id="KW-0547">Nucleotide-binding</keyword>
<dbReference type="STRING" id="1618337.UT28_C0001G0248"/>
<evidence type="ECO:0000256" key="10">
    <source>
        <dbReference type="ARBA" id="ARBA00048954"/>
    </source>
</evidence>
<comment type="similarity">
    <text evidence="1 12">Belongs to the helicase family. DnaB subfamily.</text>
</comment>
<comment type="function">
    <text evidence="12">The main replicative DNA helicase, it participates in initiation and elongation during chromosome replication. Travels ahead of the DNA replisome, separating dsDNA into templates for DNA synthesis. A processive ATP-dependent 5'-3' DNA helicase it has DNA-dependent ATPase activity.</text>
</comment>
<gene>
    <name evidence="14" type="primary">dnaC1</name>
    <name evidence="14" type="ORF">UT28_C0001G0248</name>
</gene>
<keyword evidence="3 12" id="KW-0235">DNA replication</keyword>
<organism evidence="14 15">
    <name type="scientific">Berkelbacteria bacterium GW2011_GWE1_39_12</name>
    <dbReference type="NCBI Taxonomy" id="1618337"/>
    <lineage>
        <taxon>Bacteria</taxon>
        <taxon>Candidatus Berkelbacteria</taxon>
    </lineage>
</organism>
<dbReference type="GO" id="GO:1990077">
    <property type="term" value="C:primosome complex"/>
    <property type="evidence" value="ECO:0007669"/>
    <property type="project" value="UniProtKB-UniRule"/>
</dbReference>
<keyword evidence="5 12" id="KW-0378">Hydrolase</keyword>
<evidence type="ECO:0000256" key="3">
    <source>
        <dbReference type="ARBA" id="ARBA00022705"/>
    </source>
</evidence>
<evidence type="ECO:0000256" key="12">
    <source>
        <dbReference type="RuleBase" id="RU362085"/>
    </source>
</evidence>
<name>A0A0G4B2G6_9BACT</name>
<dbReference type="Pfam" id="PF00772">
    <property type="entry name" value="DnaB"/>
    <property type="match status" value="1"/>
</dbReference>
<dbReference type="Gene3D" id="1.10.860.10">
    <property type="entry name" value="DNAb Helicase, Chain A"/>
    <property type="match status" value="1"/>
</dbReference>
<dbReference type="GO" id="GO:0005524">
    <property type="term" value="F:ATP binding"/>
    <property type="evidence" value="ECO:0007669"/>
    <property type="project" value="UniProtKB-UniRule"/>
</dbReference>
<dbReference type="EC" id="5.6.2.3" evidence="11 12"/>
<evidence type="ECO:0000256" key="11">
    <source>
        <dbReference type="NCBIfam" id="TIGR00665"/>
    </source>
</evidence>
<evidence type="ECO:0000256" key="7">
    <source>
        <dbReference type="ARBA" id="ARBA00022840"/>
    </source>
</evidence>
<dbReference type="GO" id="GO:0042802">
    <property type="term" value="F:identical protein binding"/>
    <property type="evidence" value="ECO:0007669"/>
    <property type="project" value="UniProtKB-ARBA"/>
</dbReference>
<dbReference type="GO" id="GO:0043139">
    <property type="term" value="F:5'-3' DNA helicase activity"/>
    <property type="evidence" value="ECO:0007669"/>
    <property type="project" value="UniProtKB-EC"/>
</dbReference>
<evidence type="ECO:0000256" key="8">
    <source>
        <dbReference type="ARBA" id="ARBA00023125"/>
    </source>
</evidence>
<evidence type="ECO:0000313" key="15">
    <source>
        <dbReference type="Proteomes" id="UP000035648"/>
    </source>
</evidence>
<evidence type="ECO:0000256" key="5">
    <source>
        <dbReference type="ARBA" id="ARBA00022801"/>
    </source>
</evidence>
<accession>A0A0G4B2G6</accession>
<keyword evidence="2 12" id="KW-0639">Primosome</keyword>
<dbReference type="Proteomes" id="UP000035648">
    <property type="component" value="Chromosome"/>
</dbReference>
<dbReference type="InterPro" id="IPR036185">
    <property type="entry name" value="DNA_heli_DnaB-like_N_sf"/>
</dbReference>
<dbReference type="Gene3D" id="3.40.50.300">
    <property type="entry name" value="P-loop containing nucleotide triphosphate hydrolases"/>
    <property type="match status" value="1"/>
</dbReference>
<dbReference type="InterPro" id="IPR016136">
    <property type="entry name" value="DNA_helicase_N/primase_C"/>
</dbReference>
<dbReference type="CDD" id="cd00984">
    <property type="entry name" value="DnaB_C"/>
    <property type="match status" value="1"/>
</dbReference>
<keyword evidence="8 12" id="KW-0238">DNA-binding</keyword>
<keyword evidence="6 12" id="KW-0347">Helicase</keyword>
<dbReference type="GO" id="GO:0016887">
    <property type="term" value="F:ATP hydrolysis activity"/>
    <property type="evidence" value="ECO:0007669"/>
    <property type="project" value="RHEA"/>
</dbReference>
<dbReference type="InterPro" id="IPR027417">
    <property type="entry name" value="P-loop_NTPase"/>
</dbReference>
<proteinExistence type="inferred from homology"/>
<sequence>MANDIAKIPPQNVEAEQSVLGSLLLDKDALLKIADFLKPDDFYRSDHGDIYRAILKLYEKRQPIDVVTLTDLLEKDKRLKEIGGASYLATLVNSVPTAANIVTYAQIIQQKATLRRLISAATTIAQLGYDETTEIESILDQAESSLFGVSQNYIKQYFTSIKDILSDSFERIDKLHRDKGTLRGVPTGLRDLDNLTAGLQQSDLIILAARPSLGKSSFALNIADHVACDEKVPVGIFSLEMSKEQVIDRLLCSRGSVDSWKLRTGNLDDEDFGKLNYAMGVLSEAPIFIDDSPIVNVMEIRTKCRRLQADHGLGLIVIDYLQLLQGTSKQSDSRVQEVSEISRNLKSLARELNVPVMALSQLSRGVEHRDNKRPMLSDLRESGSIEQDADIVMFLYRDDYYDKETENQNIAELLIKKHRNGPTGDIGLFWKPEYMKFMTLDKKLQSSE</sequence>
<evidence type="ECO:0000256" key="6">
    <source>
        <dbReference type="ARBA" id="ARBA00022806"/>
    </source>
</evidence>
<reference evidence="14 15" key="1">
    <citation type="journal article" date="2015" name="Nature">
        <title>rRNA introns, odd ribosomes, and small enigmatic genomes across a large radiation of phyla.</title>
        <authorList>
            <person name="Brown C.T."/>
            <person name="Hug L.A."/>
            <person name="Thomas B.C."/>
            <person name="Sharon I."/>
            <person name="Castelle C.J."/>
            <person name="Singh A."/>
            <person name="Wilkins M.J."/>
            <person name="Williams K.H."/>
            <person name="Banfield J.F."/>
        </authorList>
    </citation>
    <scope>NUCLEOTIDE SEQUENCE [LARGE SCALE GENOMIC DNA]</scope>
</reference>
<dbReference type="PROSITE" id="PS51199">
    <property type="entry name" value="SF4_HELICASE"/>
    <property type="match status" value="1"/>
</dbReference>
<dbReference type="Pfam" id="PF03796">
    <property type="entry name" value="DnaB_C"/>
    <property type="match status" value="1"/>
</dbReference>
<dbReference type="FunFam" id="3.40.50.300:FF:000076">
    <property type="entry name" value="Replicative DNA helicase"/>
    <property type="match status" value="1"/>
</dbReference>
<evidence type="ECO:0000256" key="2">
    <source>
        <dbReference type="ARBA" id="ARBA00022515"/>
    </source>
</evidence>
<dbReference type="PATRIC" id="fig|1618337.4.peg.246"/>
<evidence type="ECO:0000256" key="1">
    <source>
        <dbReference type="ARBA" id="ARBA00008428"/>
    </source>
</evidence>
<comment type="catalytic activity">
    <reaction evidence="10 12">
        <text>ATP + H2O = ADP + phosphate + H(+)</text>
        <dbReference type="Rhea" id="RHEA:13065"/>
        <dbReference type="ChEBI" id="CHEBI:15377"/>
        <dbReference type="ChEBI" id="CHEBI:15378"/>
        <dbReference type="ChEBI" id="CHEBI:30616"/>
        <dbReference type="ChEBI" id="CHEBI:43474"/>
        <dbReference type="ChEBI" id="CHEBI:456216"/>
        <dbReference type="EC" id="5.6.2.3"/>
    </reaction>
</comment>
<dbReference type="FunFam" id="1.10.860.10:FF:000001">
    <property type="entry name" value="Replicative DNA helicase"/>
    <property type="match status" value="1"/>
</dbReference>
<dbReference type="KEGG" id="bbgw:UT28_C0001G0248"/>
<evidence type="ECO:0000259" key="13">
    <source>
        <dbReference type="PROSITE" id="PS51199"/>
    </source>
</evidence>
<dbReference type="EMBL" id="CP011213">
    <property type="protein sequence ID" value="AKM82059.1"/>
    <property type="molecule type" value="Genomic_DNA"/>
</dbReference>
<keyword evidence="9" id="KW-0413">Isomerase</keyword>
<keyword evidence="7 12" id="KW-0067">ATP-binding</keyword>
<dbReference type="SUPFAM" id="SSF48024">
    <property type="entry name" value="N-terminal domain of DnaB helicase"/>
    <property type="match status" value="1"/>
</dbReference>